<feature type="compositionally biased region" description="Basic and acidic residues" evidence="1">
    <location>
        <begin position="10"/>
        <end position="20"/>
    </location>
</feature>
<feature type="non-terminal residue" evidence="2">
    <location>
        <position position="541"/>
    </location>
</feature>
<accession>K0SQ88</accession>
<comment type="caution">
    <text evidence="2">The sequence shown here is derived from an EMBL/GenBank/DDBJ whole genome shotgun (WGS) entry which is preliminary data.</text>
</comment>
<feature type="compositionally biased region" description="Acidic residues" evidence="1">
    <location>
        <begin position="89"/>
        <end position="107"/>
    </location>
</feature>
<proteinExistence type="predicted"/>
<reference evidence="2 3" key="1">
    <citation type="journal article" date="2012" name="Genome Biol.">
        <title>Genome and low-iron response of an oceanic diatom adapted to chronic iron limitation.</title>
        <authorList>
            <person name="Lommer M."/>
            <person name="Specht M."/>
            <person name="Roy A.S."/>
            <person name="Kraemer L."/>
            <person name="Andreson R."/>
            <person name="Gutowska M.A."/>
            <person name="Wolf J."/>
            <person name="Bergner S.V."/>
            <person name="Schilhabel M.B."/>
            <person name="Klostermeier U.C."/>
            <person name="Beiko R.G."/>
            <person name="Rosenstiel P."/>
            <person name="Hippler M."/>
            <person name="Laroche J."/>
        </authorList>
    </citation>
    <scope>NUCLEOTIDE SEQUENCE [LARGE SCALE GENOMIC DNA]</scope>
    <source>
        <strain evidence="2 3">CCMP1005</strain>
    </source>
</reference>
<name>K0SQ88_THAOC</name>
<gene>
    <name evidence="2" type="ORF">THAOC_11424</name>
</gene>
<evidence type="ECO:0000256" key="1">
    <source>
        <dbReference type="SAM" id="MobiDB-lite"/>
    </source>
</evidence>
<dbReference type="Proteomes" id="UP000266841">
    <property type="component" value="Unassembled WGS sequence"/>
</dbReference>
<keyword evidence="3" id="KW-1185">Reference proteome</keyword>
<evidence type="ECO:0000313" key="3">
    <source>
        <dbReference type="Proteomes" id="UP000266841"/>
    </source>
</evidence>
<sequence>MPRPPAPIEEQSKEGEHTAGEPDAVAPLNHFDYEMELEQCARKTRTIEDTHGELVQLAAREHAVRGGGALPPRVILEREQDAREREDHGEVEDQANEQDGEEGGLVDPYDELVPVPADRVPQALDEGEAVAGLVGGLVAADVALEVLYPRLAHLLYRQVHACPVAVPAGAAGAVPPAAAAVPPAAGTGHPSVDAECGVDAGPPGQPAEAKGGVPLGGRPPMLGYRAPQVGQIKVHGQGGVHRRLEVAVGLTRHGGPSPPVANVTERLGRELAEAGIGMVAAPQHRLATVDLPLGEATIVRNPPVVRVLVVVGVAVGQLADHAAGAVLPSVRRDDLAEPERQAAVRAVAGLCSRMVLFRMRHVSEDVRQLQAVLALVDGGDGLDLIRLNMALLTLALHLSYLERHNPRVCRLRSTIEMVGRSEGCPPAAGCARSCQLPGMGSTSFDWIGPSSPSRSIRPVSNVTALVSAVFDPPSPTTSLPRGSVSCGRFLSLASADIDFDPAPSASVSSAGTFISAGEAGESSPVSSTINSLRNSTRSGHP</sequence>
<protein>
    <submittedName>
        <fullName evidence="2">Uncharacterized protein</fullName>
    </submittedName>
</protein>
<organism evidence="2 3">
    <name type="scientific">Thalassiosira oceanica</name>
    <name type="common">Marine diatom</name>
    <dbReference type="NCBI Taxonomy" id="159749"/>
    <lineage>
        <taxon>Eukaryota</taxon>
        <taxon>Sar</taxon>
        <taxon>Stramenopiles</taxon>
        <taxon>Ochrophyta</taxon>
        <taxon>Bacillariophyta</taxon>
        <taxon>Coscinodiscophyceae</taxon>
        <taxon>Thalassiosirophycidae</taxon>
        <taxon>Thalassiosirales</taxon>
        <taxon>Thalassiosiraceae</taxon>
        <taxon>Thalassiosira</taxon>
    </lineage>
</organism>
<evidence type="ECO:0000313" key="2">
    <source>
        <dbReference type="EMBL" id="EJK67525.1"/>
    </source>
</evidence>
<feature type="region of interest" description="Disordered" evidence="1">
    <location>
        <begin position="516"/>
        <end position="541"/>
    </location>
</feature>
<feature type="region of interest" description="Disordered" evidence="1">
    <location>
        <begin position="1"/>
        <end position="24"/>
    </location>
</feature>
<dbReference type="EMBL" id="AGNL01012963">
    <property type="protein sequence ID" value="EJK67525.1"/>
    <property type="molecule type" value="Genomic_DNA"/>
</dbReference>
<dbReference type="AlphaFoldDB" id="K0SQ88"/>
<feature type="region of interest" description="Disordered" evidence="1">
    <location>
        <begin position="81"/>
        <end position="107"/>
    </location>
</feature>
<feature type="compositionally biased region" description="Polar residues" evidence="1">
    <location>
        <begin position="523"/>
        <end position="541"/>
    </location>
</feature>